<proteinExistence type="predicted"/>
<evidence type="ECO:0000256" key="1">
    <source>
        <dbReference type="SAM" id="MobiDB-lite"/>
    </source>
</evidence>
<comment type="caution">
    <text evidence="2">The sequence shown here is derived from an EMBL/GenBank/DDBJ whole genome shotgun (WGS) entry which is preliminary data.</text>
</comment>
<dbReference type="AlphaFoldDB" id="A0A4R8RUZ7"/>
<reference evidence="2 3" key="1">
    <citation type="journal article" date="2019" name="Sci. Rep.">
        <title>Extended insight into the Mycobacterium chelonae-abscessus complex through whole genome sequencing of Mycobacterium salmoniphilum outbreak and Mycobacterium salmoniphilum-like strains.</title>
        <authorList>
            <person name="Behra P.R.K."/>
            <person name="Das S."/>
            <person name="Pettersson B.M.F."/>
            <person name="Shirreff L."/>
            <person name="DuCote T."/>
            <person name="Jacobsson K.G."/>
            <person name="Ennis D.G."/>
            <person name="Kirsebom L.A."/>
        </authorList>
    </citation>
    <scope>NUCLEOTIDE SEQUENCE [LARGE SCALE GENOMIC DNA]</scope>
    <source>
        <strain evidence="2 3">DE 4585</strain>
    </source>
</reference>
<dbReference type="Gene3D" id="1.25.40.20">
    <property type="entry name" value="Ankyrin repeat-containing domain"/>
    <property type="match status" value="1"/>
</dbReference>
<organism evidence="2 3">
    <name type="scientific">Mycobacteroides salmoniphilum</name>
    <dbReference type="NCBI Taxonomy" id="404941"/>
    <lineage>
        <taxon>Bacteria</taxon>
        <taxon>Bacillati</taxon>
        <taxon>Actinomycetota</taxon>
        <taxon>Actinomycetes</taxon>
        <taxon>Mycobacteriales</taxon>
        <taxon>Mycobacteriaceae</taxon>
        <taxon>Mycobacteroides</taxon>
    </lineage>
</organism>
<evidence type="ECO:0000313" key="2">
    <source>
        <dbReference type="EMBL" id="TDZ77537.1"/>
    </source>
</evidence>
<dbReference type="EMBL" id="PECH01000010">
    <property type="protein sequence ID" value="TDZ77537.1"/>
    <property type="molecule type" value="Genomic_DNA"/>
</dbReference>
<feature type="compositionally biased region" description="Polar residues" evidence="1">
    <location>
        <begin position="181"/>
        <end position="192"/>
    </location>
</feature>
<dbReference type="InterPro" id="IPR036770">
    <property type="entry name" value="Ankyrin_rpt-contain_sf"/>
</dbReference>
<evidence type="ECO:0008006" key="4">
    <source>
        <dbReference type="Google" id="ProtNLM"/>
    </source>
</evidence>
<protein>
    <recommendedName>
        <fullName evidence="4">Ankyrin repeats (3 copies)</fullName>
    </recommendedName>
</protein>
<feature type="region of interest" description="Disordered" evidence="1">
    <location>
        <begin position="181"/>
        <end position="203"/>
    </location>
</feature>
<evidence type="ECO:0000313" key="3">
    <source>
        <dbReference type="Proteomes" id="UP000295117"/>
    </source>
</evidence>
<sequence>MSLLYAAQKASYEDFVREYTPADATWLSATGRNLLFKSVSNRDVKARVAITMRLLDDGADPSVAPDNVNVLHVLFDQRTHDTAYEAPMLRRLIEDGADINLVSKRSGPPLAVFIQHGPSPESERVPFYDVLFEQPNLDLNAPYGNGTLRDLMFNSAWNLPLLRERVQAYESARNTLQPIRSSTRKPTTQFATEATADTVDCTD</sequence>
<dbReference type="RefSeq" id="WP_134074109.1">
    <property type="nucleotide sequence ID" value="NZ_PECH01000010.1"/>
</dbReference>
<accession>A0A4R8RUZ7</accession>
<name>A0A4R8RUZ7_9MYCO</name>
<dbReference type="Proteomes" id="UP000295117">
    <property type="component" value="Unassembled WGS sequence"/>
</dbReference>
<gene>
    <name evidence="2" type="ORF">DE4585_04932</name>
</gene>